<keyword evidence="5" id="KW-1185">Reference proteome</keyword>
<evidence type="ECO:0000256" key="2">
    <source>
        <dbReference type="SAM" id="MobiDB-lite"/>
    </source>
</evidence>
<dbReference type="PROSITE" id="PS51123">
    <property type="entry name" value="OMPA_2"/>
    <property type="match status" value="1"/>
</dbReference>
<feature type="region of interest" description="Disordered" evidence="2">
    <location>
        <begin position="1"/>
        <end position="59"/>
    </location>
</feature>
<dbReference type="PANTHER" id="PTHR30329">
    <property type="entry name" value="STATOR ELEMENT OF FLAGELLAR MOTOR COMPLEX"/>
    <property type="match status" value="1"/>
</dbReference>
<keyword evidence="1" id="KW-0472">Membrane</keyword>
<dbReference type="AlphaFoldDB" id="A0A2T5VBI4"/>
<organism evidence="4 5">
    <name type="scientific">Breoghania corrubedonensis</name>
    <dbReference type="NCBI Taxonomy" id="665038"/>
    <lineage>
        <taxon>Bacteria</taxon>
        <taxon>Pseudomonadati</taxon>
        <taxon>Pseudomonadota</taxon>
        <taxon>Alphaproteobacteria</taxon>
        <taxon>Hyphomicrobiales</taxon>
        <taxon>Stappiaceae</taxon>
        <taxon>Breoghania</taxon>
    </lineage>
</organism>
<name>A0A2T5VBI4_9HYPH</name>
<dbReference type="InterPro" id="IPR050330">
    <property type="entry name" value="Bact_OuterMem_StrucFunc"/>
</dbReference>
<proteinExistence type="predicted"/>
<dbReference type="CDD" id="cd07185">
    <property type="entry name" value="OmpA_C-like"/>
    <property type="match status" value="1"/>
</dbReference>
<dbReference type="Proteomes" id="UP000244081">
    <property type="component" value="Unassembled WGS sequence"/>
</dbReference>
<evidence type="ECO:0000313" key="5">
    <source>
        <dbReference type="Proteomes" id="UP000244081"/>
    </source>
</evidence>
<dbReference type="SUPFAM" id="SSF103088">
    <property type="entry name" value="OmpA-like"/>
    <property type="match status" value="1"/>
</dbReference>
<dbReference type="EMBL" id="QAYG01000003">
    <property type="protein sequence ID" value="PTW61099.1"/>
    <property type="molecule type" value="Genomic_DNA"/>
</dbReference>
<reference evidence="4 5" key="1">
    <citation type="submission" date="2018-04" db="EMBL/GenBank/DDBJ databases">
        <title>Genomic Encyclopedia of Archaeal and Bacterial Type Strains, Phase II (KMG-II): from individual species to whole genera.</title>
        <authorList>
            <person name="Goeker M."/>
        </authorList>
    </citation>
    <scope>NUCLEOTIDE SEQUENCE [LARGE SCALE GENOMIC DNA]</scope>
    <source>
        <strain evidence="4 5">DSM 23382</strain>
    </source>
</reference>
<dbReference type="InterPro" id="IPR036737">
    <property type="entry name" value="OmpA-like_sf"/>
</dbReference>
<evidence type="ECO:0000313" key="4">
    <source>
        <dbReference type="EMBL" id="PTW61099.1"/>
    </source>
</evidence>
<feature type="domain" description="OmpA-like" evidence="3">
    <location>
        <begin position="206"/>
        <end position="326"/>
    </location>
</feature>
<dbReference type="GO" id="GO:0016020">
    <property type="term" value="C:membrane"/>
    <property type="evidence" value="ECO:0007669"/>
    <property type="project" value="UniProtKB-UniRule"/>
</dbReference>
<dbReference type="Pfam" id="PF00691">
    <property type="entry name" value="OmpA"/>
    <property type="match status" value="1"/>
</dbReference>
<feature type="compositionally biased region" description="Basic and acidic residues" evidence="2">
    <location>
        <begin position="1"/>
        <end position="55"/>
    </location>
</feature>
<sequence>MDRRPQAEDRRPPDRKRDADGRKQRDERANDRNGAADKSQDRDRNRRKPDKDRALEYSVPIPGVNGRVIIRNDGNVTVRSNDEDRFDGRRGERDVRKLSGGRTQTVIRRPNGSAVITVRDRDGDIVRRVRRTRDGREIVLIDNDRVRRDERPLRLPPLRVDIPRDRYIVEGEAGRRPMIEEALRAGPVERVERPYSLYEIRRNERLRAKMRRVDLSLTFAFDSAAIPGDQYDQLEAIGVSIQDELARDPAEVFLVEGHTDAPGSYDYNLRLSDARAESVAIALSDYFAIPPENLVTQGYGEEYLKIDTLERERRNRRVTIRRITPLLEGSR</sequence>
<protein>
    <submittedName>
        <fullName evidence="4">Outer membrane protein OmpA-like peptidoglycan-associated protein</fullName>
    </submittedName>
</protein>
<dbReference type="Gene3D" id="3.30.1330.60">
    <property type="entry name" value="OmpA-like domain"/>
    <property type="match status" value="1"/>
</dbReference>
<gene>
    <name evidence="4" type="ORF">C8N35_103281</name>
</gene>
<dbReference type="PANTHER" id="PTHR30329:SF21">
    <property type="entry name" value="LIPOPROTEIN YIAD-RELATED"/>
    <property type="match status" value="1"/>
</dbReference>
<accession>A0A2T5VBI4</accession>
<dbReference type="InterPro" id="IPR006665">
    <property type="entry name" value="OmpA-like"/>
</dbReference>
<comment type="caution">
    <text evidence="4">The sequence shown here is derived from an EMBL/GenBank/DDBJ whole genome shotgun (WGS) entry which is preliminary data.</text>
</comment>
<evidence type="ECO:0000259" key="3">
    <source>
        <dbReference type="PROSITE" id="PS51123"/>
    </source>
</evidence>
<evidence type="ECO:0000256" key="1">
    <source>
        <dbReference type="PROSITE-ProRule" id="PRU00473"/>
    </source>
</evidence>